<dbReference type="InterPro" id="IPR013785">
    <property type="entry name" value="Aldolase_TIM"/>
</dbReference>
<accession>A0A455R1W7</accession>
<keyword evidence="11 13" id="KW-0413">Isomerase</keyword>
<dbReference type="GO" id="GO:0006096">
    <property type="term" value="P:glycolytic process"/>
    <property type="evidence" value="ECO:0007669"/>
    <property type="project" value="UniProtKB-UniRule"/>
</dbReference>
<evidence type="ECO:0000256" key="11">
    <source>
        <dbReference type="ARBA" id="ARBA00023235"/>
    </source>
</evidence>
<keyword evidence="10 13" id="KW-0324">Glycolysis</keyword>
<dbReference type="SUPFAM" id="SSF51351">
    <property type="entry name" value="Triosephosphate isomerase (TIM)"/>
    <property type="match status" value="1"/>
</dbReference>
<comment type="pathway">
    <text evidence="2 13 14">Carbohydrate biosynthesis; gluconeogenesis.</text>
</comment>
<evidence type="ECO:0000256" key="4">
    <source>
        <dbReference type="ARBA" id="ARBA00007422"/>
    </source>
</evidence>
<evidence type="ECO:0000256" key="7">
    <source>
        <dbReference type="ARBA" id="ARBA00019397"/>
    </source>
</evidence>
<dbReference type="GO" id="GO:0005829">
    <property type="term" value="C:cytosol"/>
    <property type="evidence" value="ECO:0007669"/>
    <property type="project" value="TreeGrafter"/>
</dbReference>
<comment type="pathway">
    <text evidence="13 14">Carbohydrate degradation; glycolysis; D-glyceraldehyde 3-phosphate from glycerone phosphate: step 1/1.</text>
</comment>
<feature type="active site" description="Proton acceptor" evidence="13">
    <location>
        <position position="167"/>
    </location>
</feature>
<dbReference type="PANTHER" id="PTHR21139:SF42">
    <property type="entry name" value="TRIOSEPHOSPHATE ISOMERASE"/>
    <property type="match status" value="1"/>
</dbReference>
<dbReference type="CDD" id="cd00311">
    <property type="entry name" value="TIM"/>
    <property type="match status" value="1"/>
</dbReference>
<dbReference type="AlphaFoldDB" id="A0A455R1W7"/>
<feature type="binding site" evidence="13">
    <location>
        <position position="173"/>
    </location>
    <ligand>
        <name>substrate</name>
    </ligand>
</feature>
<dbReference type="HAMAP" id="MF_00147_B">
    <property type="entry name" value="TIM_B"/>
    <property type="match status" value="1"/>
</dbReference>
<dbReference type="InterPro" id="IPR000652">
    <property type="entry name" value="Triosephosphate_isomerase"/>
</dbReference>
<dbReference type="PANTHER" id="PTHR21139">
    <property type="entry name" value="TRIOSEPHOSPHATE ISOMERASE"/>
    <property type="match status" value="1"/>
</dbReference>
<comment type="subunit">
    <text evidence="5 13 14">Homodimer.</text>
</comment>
<evidence type="ECO:0000256" key="5">
    <source>
        <dbReference type="ARBA" id="ARBA00011738"/>
    </source>
</evidence>
<dbReference type="Gene3D" id="3.20.20.70">
    <property type="entry name" value="Aldolase class I"/>
    <property type="match status" value="1"/>
</dbReference>
<dbReference type="PROSITE" id="PS00171">
    <property type="entry name" value="TIM_1"/>
    <property type="match status" value="1"/>
</dbReference>
<evidence type="ECO:0000256" key="3">
    <source>
        <dbReference type="ARBA" id="ARBA00004939"/>
    </source>
</evidence>
<dbReference type="FunFam" id="3.20.20.70:FF:000020">
    <property type="entry name" value="Triosephosphate isomerase"/>
    <property type="match status" value="1"/>
</dbReference>
<evidence type="ECO:0000313" key="15">
    <source>
        <dbReference type="EMBL" id="BBD50115.1"/>
    </source>
</evidence>
<name>A0A455R1W7_9GAMM</name>
<feature type="active site" description="Electrophile" evidence="13">
    <location>
        <position position="97"/>
    </location>
</feature>
<dbReference type="GO" id="GO:0019563">
    <property type="term" value="P:glycerol catabolic process"/>
    <property type="evidence" value="ECO:0007669"/>
    <property type="project" value="TreeGrafter"/>
</dbReference>
<dbReference type="InterPro" id="IPR022896">
    <property type="entry name" value="TrioseP_Isoase_bac/euk"/>
</dbReference>
<comment type="subcellular location">
    <subcellularLocation>
        <location evidence="13 14">Cytoplasm</location>
    </subcellularLocation>
</comment>
<keyword evidence="9 13" id="KW-0963">Cytoplasm</keyword>
<protein>
    <recommendedName>
        <fullName evidence="7 13">Triosephosphate isomerase</fullName>
        <shortName evidence="13">TIM</shortName>
        <shortName evidence="13">TPI</shortName>
        <ecNumber evidence="6 13">5.3.1.1</ecNumber>
    </recommendedName>
    <alternativeName>
        <fullName evidence="13">Triose-phosphate isomerase</fullName>
    </alternativeName>
</protein>
<reference evidence="15" key="1">
    <citation type="submission" date="2015-07" db="EMBL/GenBank/DDBJ databases">
        <title>Novel operon containing particulate methane monooxygenase-type genes and epoxyalkane:coenzyme M transferase gene in ethylene-assimilating marine bacterium, Haliea sp. ETY-M.</title>
        <authorList>
            <person name="Suzuki T."/>
            <person name="Habe H."/>
            <person name="Nakajima-Kambe T."/>
            <person name="Fuse H."/>
        </authorList>
    </citation>
    <scope>NUCLEOTIDE SEQUENCE</scope>
    <source>
        <strain evidence="15">ETY-M</strain>
    </source>
</reference>
<feature type="binding site" evidence="13">
    <location>
        <position position="212"/>
    </location>
    <ligand>
        <name>substrate</name>
    </ligand>
</feature>
<keyword evidence="8 13" id="KW-0312">Gluconeogenesis</keyword>
<dbReference type="UniPathway" id="UPA00109">
    <property type="reaction ID" value="UER00189"/>
</dbReference>
<comment type="pathway">
    <text evidence="3">Carbohydrate metabolism; erythritol degradation.</text>
</comment>
<feature type="binding site" evidence="13">
    <location>
        <begin position="233"/>
        <end position="234"/>
    </location>
    <ligand>
        <name>substrate</name>
    </ligand>
</feature>
<evidence type="ECO:0000256" key="14">
    <source>
        <dbReference type="RuleBase" id="RU363013"/>
    </source>
</evidence>
<dbReference type="GO" id="GO:0006094">
    <property type="term" value="P:gluconeogenesis"/>
    <property type="evidence" value="ECO:0007669"/>
    <property type="project" value="UniProtKB-UniRule"/>
</dbReference>
<dbReference type="InterPro" id="IPR035990">
    <property type="entry name" value="TIM_sf"/>
</dbReference>
<evidence type="ECO:0000256" key="9">
    <source>
        <dbReference type="ARBA" id="ARBA00022490"/>
    </source>
</evidence>
<dbReference type="Pfam" id="PF00121">
    <property type="entry name" value="TIM"/>
    <property type="match status" value="1"/>
</dbReference>
<dbReference type="EMBL" id="LC064121">
    <property type="protein sequence ID" value="BBD50115.1"/>
    <property type="molecule type" value="Genomic_DNA"/>
</dbReference>
<evidence type="ECO:0000256" key="8">
    <source>
        <dbReference type="ARBA" id="ARBA00022432"/>
    </source>
</evidence>
<sequence>MRLPLVIANWKMNGDSDTNGALLSALMGLLESAGEGKTGCVICPPYPYLQGVRALIDGSGLELGAQDCSHSASGAYTGEVAAPMLADCGARWVILGHSERRQYHGESDALVAAKLAAAQAAGLTPVVCVGETREQREAGNAQQVVTTQLRGALADVANLDGIVIAYEPVWAIGTGLTATPELAQEMHGELRGALAEIDQAGAQGVRLLYGGSVKADNAASLFAQADIDGALVGGASLDAEAFAAIVSAAQETV</sequence>
<evidence type="ECO:0000256" key="6">
    <source>
        <dbReference type="ARBA" id="ARBA00011940"/>
    </source>
</evidence>
<organism evidence="15">
    <name type="scientific">Haliea sp. ETY-M</name>
    <dbReference type="NCBI Taxonomy" id="1055105"/>
    <lineage>
        <taxon>Bacteria</taxon>
        <taxon>Pseudomonadati</taxon>
        <taxon>Pseudomonadota</taxon>
        <taxon>Gammaproteobacteria</taxon>
        <taxon>Cellvibrionales</taxon>
        <taxon>Halieaceae</taxon>
        <taxon>Haliea</taxon>
    </lineage>
</organism>
<dbReference type="UniPathway" id="UPA00138"/>
<dbReference type="GO" id="GO:0004807">
    <property type="term" value="F:triose-phosphate isomerase activity"/>
    <property type="evidence" value="ECO:0007669"/>
    <property type="project" value="UniProtKB-UniRule"/>
</dbReference>
<dbReference type="EC" id="5.3.1.1" evidence="6 13"/>
<comment type="catalytic activity">
    <reaction evidence="1 13 14">
        <text>D-glyceraldehyde 3-phosphate = dihydroxyacetone phosphate</text>
        <dbReference type="Rhea" id="RHEA:18585"/>
        <dbReference type="ChEBI" id="CHEBI:57642"/>
        <dbReference type="ChEBI" id="CHEBI:59776"/>
        <dbReference type="EC" id="5.3.1.1"/>
    </reaction>
</comment>
<evidence type="ECO:0000256" key="13">
    <source>
        <dbReference type="HAMAP-Rule" id="MF_00147"/>
    </source>
</evidence>
<dbReference type="NCBIfam" id="TIGR00419">
    <property type="entry name" value="tim"/>
    <property type="match status" value="1"/>
</dbReference>
<comment type="function">
    <text evidence="12 13">Involved in the gluconeogenesis. Catalyzes stereospecifically the conversion of dihydroxyacetone phosphate (DHAP) to D-glyceraldehyde-3-phosphate (G3P).</text>
</comment>
<dbReference type="PROSITE" id="PS51440">
    <property type="entry name" value="TIM_2"/>
    <property type="match status" value="1"/>
</dbReference>
<dbReference type="InterPro" id="IPR020861">
    <property type="entry name" value="Triosephosphate_isomerase_AS"/>
</dbReference>
<evidence type="ECO:0000256" key="1">
    <source>
        <dbReference type="ARBA" id="ARBA00000474"/>
    </source>
</evidence>
<evidence type="ECO:0000256" key="2">
    <source>
        <dbReference type="ARBA" id="ARBA00004742"/>
    </source>
</evidence>
<evidence type="ECO:0000256" key="10">
    <source>
        <dbReference type="ARBA" id="ARBA00023152"/>
    </source>
</evidence>
<dbReference type="GO" id="GO:0046166">
    <property type="term" value="P:glyceraldehyde-3-phosphate biosynthetic process"/>
    <property type="evidence" value="ECO:0007669"/>
    <property type="project" value="TreeGrafter"/>
</dbReference>
<comment type="similarity">
    <text evidence="4 13 14">Belongs to the triosephosphate isomerase family.</text>
</comment>
<feature type="binding site" evidence="13">
    <location>
        <begin position="9"/>
        <end position="11"/>
    </location>
    <ligand>
        <name>substrate</name>
    </ligand>
</feature>
<proteinExistence type="inferred from homology"/>
<gene>
    <name evidence="13" type="primary">tpiA</name>
</gene>
<evidence type="ECO:0000256" key="12">
    <source>
        <dbReference type="ARBA" id="ARBA00055680"/>
    </source>
</evidence>